<sequence>MLGIILCEDNEHQKKQIESIIKNELINLKINLEIELSTKKYEEVIAYVKSNKKRSFIYFLDVDLKDQISGIELAKIIRRYDSNGYIVFITSHSELSLLTFKYKVQALDYILKSDSKNIKKKISECILEACKDYDKNNIEKEDTITINLGNRINKFSLYDILFFETTSIAHKLRLHTLNGEFEFYGKLKELDVNLNSYFYKAHKSYVVNIANISSIDKHNHIIHFVNDETCFVSLMYLNGLIKKCLN</sequence>
<dbReference type="InterPro" id="IPR046947">
    <property type="entry name" value="LytR-like"/>
</dbReference>
<reference evidence="8" key="1">
    <citation type="submission" date="2021-11" db="EMBL/GenBank/DDBJ databases">
        <title>Clostridia strains as spoilage organisms.</title>
        <authorList>
            <person name="Wambui J."/>
            <person name="Stevens M.J.A."/>
            <person name="Stephan R."/>
        </authorList>
    </citation>
    <scope>NUCLEOTIDE SEQUENCE</scope>
    <source>
        <strain evidence="8">CF009</strain>
        <plasmid evidence="8">pCF009-c</plasmid>
    </source>
</reference>
<keyword evidence="8" id="KW-0238">DNA-binding</keyword>
<evidence type="ECO:0000259" key="7">
    <source>
        <dbReference type="PROSITE" id="PS50930"/>
    </source>
</evidence>
<dbReference type="Pfam" id="PF00072">
    <property type="entry name" value="Response_reg"/>
    <property type="match status" value="1"/>
</dbReference>
<evidence type="ECO:0000313" key="9">
    <source>
        <dbReference type="Proteomes" id="UP001164733"/>
    </source>
</evidence>
<protein>
    <submittedName>
        <fullName evidence="8">LytTR family DNA-binding domain-containing protein</fullName>
    </submittedName>
</protein>
<dbReference type="SMART" id="SM00850">
    <property type="entry name" value="LytTR"/>
    <property type="match status" value="1"/>
</dbReference>
<evidence type="ECO:0000256" key="5">
    <source>
        <dbReference type="PROSITE-ProRule" id="PRU00169"/>
    </source>
</evidence>
<dbReference type="GO" id="GO:0003677">
    <property type="term" value="F:DNA binding"/>
    <property type="evidence" value="ECO:0007669"/>
    <property type="project" value="UniProtKB-KW"/>
</dbReference>
<dbReference type="PANTHER" id="PTHR37299">
    <property type="entry name" value="TRANSCRIPTIONAL REGULATOR-RELATED"/>
    <property type="match status" value="1"/>
</dbReference>
<name>A0AA47EN81_9CLOT</name>
<keyword evidence="1" id="KW-0963">Cytoplasm</keyword>
<dbReference type="EMBL" id="CP086242">
    <property type="protein sequence ID" value="WAG63344.1"/>
    <property type="molecule type" value="Genomic_DNA"/>
</dbReference>
<proteinExistence type="predicted"/>
<dbReference type="Proteomes" id="UP001164733">
    <property type="component" value="Plasmid pCF009-c"/>
</dbReference>
<dbReference type="InterPro" id="IPR007492">
    <property type="entry name" value="LytTR_DNA-bd_dom"/>
</dbReference>
<keyword evidence="2" id="KW-0902">Two-component regulatory system</keyword>
<dbReference type="PROSITE" id="PS50930">
    <property type="entry name" value="HTH_LYTTR"/>
    <property type="match status" value="1"/>
</dbReference>
<keyword evidence="5" id="KW-0597">Phosphoprotein</keyword>
<dbReference type="Pfam" id="PF04397">
    <property type="entry name" value="LytTR"/>
    <property type="match status" value="1"/>
</dbReference>
<keyword evidence="3" id="KW-0010">Activator</keyword>
<keyword evidence="8" id="KW-0614">Plasmid</keyword>
<dbReference type="InterPro" id="IPR001789">
    <property type="entry name" value="Sig_transdc_resp-reg_receiver"/>
</dbReference>
<evidence type="ECO:0000256" key="1">
    <source>
        <dbReference type="ARBA" id="ARBA00022490"/>
    </source>
</evidence>
<dbReference type="PROSITE" id="PS50110">
    <property type="entry name" value="RESPONSE_REGULATORY"/>
    <property type="match status" value="1"/>
</dbReference>
<dbReference type="PANTHER" id="PTHR37299:SF3">
    <property type="entry name" value="STAGE 0 SPORULATION PROTEIN A HOMOLOG"/>
    <property type="match status" value="1"/>
</dbReference>
<comment type="function">
    <text evidence="4">Required for high-level post-exponential phase expression of a series of secreted proteins.</text>
</comment>
<evidence type="ECO:0000259" key="6">
    <source>
        <dbReference type="PROSITE" id="PS50110"/>
    </source>
</evidence>
<geneLocation type="plasmid" evidence="8 9">
    <name>pCF009-c</name>
</geneLocation>
<dbReference type="AlphaFoldDB" id="A0AA47EN81"/>
<feature type="domain" description="HTH LytTR-type" evidence="7">
    <location>
        <begin position="144"/>
        <end position="246"/>
    </location>
</feature>
<organism evidence="8 9">
    <name type="scientific">Clostridium estertheticum</name>
    <dbReference type="NCBI Taxonomy" id="238834"/>
    <lineage>
        <taxon>Bacteria</taxon>
        <taxon>Bacillati</taxon>
        <taxon>Bacillota</taxon>
        <taxon>Clostridia</taxon>
        <taxon>Eubacteriales</taxon>
        <taxon>Clostridiaceae</taxon>
        <taxon>Clostridium</taxon>
    </lineage>
</organism>
<feature type="domain" description="Response regulatory" evidence="6">
    <location>
        <begin position="3"/>
        <end position="127"/>
    </location>
</feature>
<dbReference type="GO" id="GO:0000156">
    <property type="term" value="F:phosphorelay response regulator activity"/>
    <property type="evidence" value="ECO:0007669"/>
    <property type="project" value="InterPro"/>
</dbReference>
<dbReference type="RefSeq" id="WP_216126973.1">
    <property type="nucleotide sequence ID" value="NZ_CP086242.1"/>
</dbReference>
<evidence type="ECO:0000313" key="8">
    <source>
        <dbReference type="EMBL" id="WAG63344.1"/>
    </source>
</evidence>
<gene>
    <name evidence="8" type="ORF">LL038_25400</name>
</gene>
<evidence type="ECO:0000256" key="2">
    <source>
        <dbReference type="ARBA" id="ARBA00023012"/>
    </source>
</evidence>
<dbReference type="SMART" id="SM00448">
    <property type="entry name" value="REC"/>
    <property type="match status" value="1"/>
</dbReference>
<evidence type="ECO:0000256" key="4">
    <source>
        <dbReference type="ARBA" id="ARBA00037164"/>
    </source>
</evidence>
<accession>A0AA47EN81</accession>
<evidence type="ECO:0000256" key="3">
    <source>
        <dbReference type="ARBA" id="ARBA00023159"/>
    </source>
</evidence>
<feature type="modified residue" description="4-aspartylphosphate" evidence="5">
    <location>
        <position position="61"/>
    </location>
</feature>